<gene>
    <name evidence="2" type="ORF">LDBPK_362930</name>
</gene>
<dbReference type="Proteomes" id="UP000008980">
    <property type="component" value="Chromosome 36"/>
</dbReference>
<feature type="region of interest" description="Disordered" evidence="1">
    <location>
        <begin position="1346"/>
        <end position="1369"/>
    </location>
</feature>
<dbReference type="InterPro" id="IPR036850">
    <property type="entry name" value="NDK-like_dom_sf"/>
</dbReference>
<dbReference type="KEGG" id="ldo:LDBPK_362930"/>
<dbReference type="SUPFAM" id="SSF54919">
    <property type="entry name" value="Nucleoside diphosphate kinase, NDK"/>
    <property type="match status" value="2"/>
</dbReference>
<dbReference type="OMA" id="FIDTHYG"/>
<dbReference type="PhylomeDB" id="E9BU02"/>
<accession>E9BU02</accession>
<organism evidence="2 3">
    <name type="scientific">Leishmania donovani</name>
    <dbReference type="NCBI Taxonomy" id="5661"/>
    <lineage>
        <taxon>Eukaryota</taxon>
        <taxon>Discoba</taxon>
        <taxon>Euglenozoa</taxon>
        <taxon>Kinetoplastea</taxon>
        <taxon>Metakinetoplastina</taxon>
        <taxon>Trypanosomatida</taxon>
        <taxon>Trypanosomatidae</taxon>
        <taxon>Leishmaniinae</taxon>
        <taxon>Leishmania</taxon>
    </lineage>
</organism>
<dbReference type="RefSeq" id="XP_003865408.1">
    <property type="nucleotide sequence ID" value="XM_003865360.1"/>
</dbReference>
<evidence type="ECO:0000313" key="2">
    <source>
        <dbReference type="EMBL" id="CBZ38731.1"/>
    </source>
</evidence>
<evidence type="ECO:0008006" key="4">
    <source>
        <dbReference type="Google" id="ProtNLM"/>
    </source>
</evidence>
<dbReference type="EMBL" id="FR799623">
    <property type="protein sequence ID" value="CBZ38731.1"/>
    <property type="molecule type" value="Genomic_DNA"/>
</dbReference>
<proteinExistence type="predicted"/>
<dbReference type="Gene3D" id="3.30.70.141">
    <property type="entry name" value="Nucleoside diphosphate kinase-like domain"/>
    <property type="match status" value="1"/>
</dbReference>
<feature type="region of interest" description="Disordered" evidence="1">
    <location>
        <begin position="2548"/>
        <end position="2567"/>
    </location>
</feature>
<dbReference type="VEuPathDB" id="TriTrypDB:LdBPK_362930.1"/>
<reference evidence="3" key="2">
    <citation type="submission" date="2011-02" db="EMBL/GenBank/DDBJ databases">
        <title>Whole genome sequencing of Leishmania donovani clinical lines reveals dynamic variation related to drug resistance.</title>
        <authorList>
            <person name="Downing T."/>
            <person name="Imamura H."/>
            <person name="Sanders M."/>
            <person name="Decuypere S."/>
            <person name="Hertz-Fowler C."/>
            <person name="Clark T.G."/>
            <person name="Rijal S."/>
            <person name="Sundar S."/>
            <person name="Quail M.A."/>
            <person name="De Doncker S."/>
            <person name="Maes I."/>
            <person name="Vanaerschot M."/>
            <person name="Stark O."/>
            <person name="Schonian G."/>
            <person name="Dujardin J.C."/>
            <person name="Berriman M."/>
        </authorList>
    </citation>
    <scope>NUCLEOTIDE SEQUENCE [LARGE SCALE GENOMIC DNA]</scope>
    <source>
        <strain evidence="3">BPK282A1</strain>
    </source>
</reference>
<sequence length="2703" mass="295300">MNSIFVLIRPHVWSPAVVDRVRTCLANVGACVDAEDTVSASTLLSTSTVERYFGSIHYWAASATDTVLRHPLSASDSATGEEEQPSFCAAEEDLKSLFYEFYGELWDSALDDGRLRTAFDVMRADNVSAAELASRCTSAGDDAVLALPLGLTVTRILSSDERERAAPLHYVVNGAYPAVLEAFRRGSGDASGAAAPCWWCVASWPSQAAPEVSQDVTERMIRLPHMLAEAASTPHSIDVFTGALEALACRVCWMNVPLYDDPFARSLVQRGLPLPWVAVLLRGPTLHEHGHFTDVFDMMAGKDEDDVAVALVALYDALCSPDSTAEGRNSVDDAAALYDWKNGCVDMAAAASGPLAKDSIPSRTYAVALVHPHLWSRKELVHLLEQKLEQLEVCVEAVREVSAEELEAKLDLHHGDVARYALDQEALRRFAVDESKAVAAEAMACFEKNWGVPWVVAMQEGRIWSASLAEDLLGAELAAAVLKHCATNTHKTHQLSATLSVTELSRQELMTELNPACPVDAVSSASDSASLQGKRKEVVTPNRPFSLTSESYFVVNAAYAVYRRDVLGTSTSACASERAGGLWQLSWRADPEQQSMAARCAAISEALCAAASVDPVSLGEGRNETLGAEHAASYGAAVTESVAAAYPLVQVSADCFGAMRARHLWWGIPYEDDVVSRDLVRSQGQSWVTLHASFSASPAAETTAHEAVLALLPPVATTAEAIKLTLATLEESGVFIVEEADIFGYDAFDYVFSSSTALAVARQLAQKTGTGLWAMMSDDMQVTLRAAAAALADETAQPLTPENLYGGAIVCEALHIPLGALEAGWRCTAPICVGDNFWLGYLATYEVWVVNGHVPLLEHRYNAETARVHLLRVQWDASAVSWNEMREALVGQCSNGNEGETGSCGNSAAGSLTRLLSRIADRSPANTTRLVGEPLHVFSRTAYHALVDVLRWPRIGSSGPLSSEVALEDWLVRQPSVQRLLHRGASTLAGVVQYVRETLKTVLQPLLPSQDSSPSTPCWTARFAQSQRAVQLHHGFIWLHPSSTTPAVRDAVPALLLAHRVRVRDSGAVPLQVALERELLDVLHDSFFKNAYMRSAAEVPITDAEAQAFARHFNLGWMEAVQLGLMLNAKEAEEKYGTVHVMMWWESLAPEHQAKLSDSLFVGYMAEEGLYVMNAPYSYRRSRLHVGSHEVVWYAVEWNAADMSWDDYLRDVIGAADPVAAAAGSLRQHFGAQWTRYSLAGQPDEIECVLHASNTPLAALAERCRWLAQSPRQDPYGCLLLQSGVHPSLLSTILTNPSVYCRDTSVITEAFHVLPQEDVHALVRQLRDFQCTRTVLMLQDRTRLVPPATALATPPPPDAPHPREAEEADDGPADLTILAQLRAYRHVAFTGAVDPFLQCGFATAHRQNPPSPSSPFTCSAVLYLDPTCVPVAERMPSSYHTLRSLLEQQLRINGVRIVHERVVQCASAAEASVLYRCHHHREYRYGVAIPAIESLASSMQWQIRFKERFGVSYRHTSVSLYNAAEMSRVMQVTEREVAALCRRSKSLYPHDTAVVGEGCFIQRLQSGKPFYVMNGDVMEAEKEFVAAQAIVGVRVWLLTWDSARADMGYTKLQHLIAELQAPTGVLRQWWASEGGEGDLSRASGLSTRGHDSPFLHVSESAVAAVRQRQLWWRLPVWSDPTVAAWVNVAAGNETARSSTDVSTLDPRTVAWALQDPLISVAARDDDGPAYLWDTVVGMDARHACARIRCCWAAAVADECNDETTRDTAVLTLAPQVATNSAVHHLVRSVLLDNGLRIDAHGFIADHGEDIATLKRTVQYLYPEDWSYAIEEPQEIQLNADEEERAARTFGTSWKALLDGGRLLPASRATKRLGGMTAPQLQLFVKTAKNSLWVRPHLHVAELEEYGVYVINAHVPYLAHTIAGAITEYPLPYYLVSWSPSRWSWKECLAQVFGCAEPTLAAPGSIRGRLYASWSSFGLHAAPEMAEGGGGGVCVSEGPLQSLLGRLHLQWPPLDYFDSDPIGSVVLRQPEPSGATALLRAWLRNPVAMCDGIGTGVLSHLACWDTREVLHLVETVTVTRKKASASETLLLPSALAKARNEVHEAEARRAAEAAREAAFQQRYDLPLLNTFSAAAAAAAPPGVQTSDNTAESALLHRNVSTLLFFSHQLDTAQRALLRQHLQQHGVAVTAAVKHEEEEQECTVALLDRLYATEAFFADCPNLAAVLSESGEVAVEDQARFSAVFGDEVPWPELLARSALSQEAVHDADTSLVGSASEDLHQRRHIYSAADAMKIWHLTPHELWAEMRQGVSMRLSEGLEVTRLCRMTPGCASDTNERAVATDPGAPWKGHYVVNGLYAAVRDSLQAPAATRDTSGASHAPAPPSLTKWNVTWDAQSLSWHDLCQCVIGYADCTQAAPSSFNALLAESIVDARATHEEDKDEAPSPLSCVGVMAASGPLAAFAVRRYWCWNASHHDMYLPDPFLRAVGVAGMDHDVVLKEGWLLNPVMAVAPSLRHLRVFDWTRGCDTPAVLDWMHSREQMLDHTPIETTEARGASPAPAEAPHDSEESASIVAVAQTVAAELRPPSPPPRMKSQLQMAWVYDALLHASTHADYKLLWQHYRSLGAPAAAAAAAAAAAGEAASAHEMSNTISFALFYRDFKYLDNFGVPCMSHELKKLFIDIETQRRGRMTYEEFAHAIALYHSL</sequence>
<reference evidence="2 3" key="1">
    <citation type="journal article" date="2011" name="Genome Res.">
        <title>Whole genome sequencing of multiple Leishmania donovani clinical isolates provides insights into population structure and mechanisms of drug resistance.</title>
        <authorList>
            <person name="Downing T."/>
            <person name="Imamura H."/>
            <person name="Decuypere S."/>
            <person name="Clark T.G."/>
            <person name="Coombs G.H."/>
            <person name="Cotton J.A."/>
            <person name="Hilley J.D."/>
            <person name="de Doncker S."/>
            <person name="Maes I."/>
            <person name="Mottram J.C."/>
            <person name="Quail M.A."/>
            <person name="Rijal S."/>
            <person name="Sanders M."/>
            <person name="Schonian G."/>
            <person name="Stark O."/>
            <person name="Sundar S."/>
            <person name="Vanaerschot M."/>
            <person name="Hertz-Fowler C."/>
            <person name="Dujardin J.C."/>
            <person name="Berriman M."/>
        </authorList>
    </citation>
    <scope>NUCLEOTIDE SEQUENCE [LARGE SCALE GENOMIC DNA]</scope>
    <source>
        <strain evidence="2 3">BPK282A1</strain>
    </source>
</reference>
<name>E9BU02_LEIDO</name>
<protein>
    <recommendedName>
        <fullName evidence="4">Flagellar Member 1</fullName>
    </recommendedName>
</protein>
<evidence type="ECO:0000256" key="1">
    <source>
        <dbReference type="SAM" id="MobiDB-lite"/>
    </source>
</evidence>
<dbReference type="GeneID" id="13388294"/>
<evidence type="ECO:0000313" key="3">
    <source>
        <dbReference type="Proteomes" id="UP000008980"/>
    </source>
</evidence>